<feature type="region of interest" description="Disordered" evidence="9">
    <location>
        <begin position="303"/>
        <end position="327"/>
    </location>
</feature>
<keyword evidence="6" id="KW-0131">Cell cycle</keyword>
<dbReference type="PIRSF" id="PIRSF031043">
    <property type="entry name" value="UCP031043"/>
    <property type="match status" value="1"/>
</dbReference>
<feature type="domain" description="SOSEKI DIX-like" evidence="10">
    <location>
        <begin position="66"/>
        <end position="154"/>
    </location>
</feature>
<proteinExistence type="inferred from homology"/>
<evidence type="ECO:0000256" key="2">
    <source>
        <dbReference type="ARBA" id="ARBA00022473"/>
    </source>
</evidence>
<evidence type="ECO:0000256" key="4">
    <source>
        <dbReference type="ARBA" id="ARBA00022618"/>
    </source>
</evidence>
<dbReference type="GO" id="GO:0005886">
    <property type="term" value="C:plasma membrane"/>
    <property type="evidence" value="ECO:0007669"/>
    <property type="project" value="UniProtKB-SubCell"/>
</dbReference>
<feature type="compositionally biased region" description="Basic and acidic residues" evidence="9">
    <location>
        <begin position="500"/>
        <end position="510"/>
    </location>
</feature>
<reference evidence="11 12" key="1">
    <citation type="submission" date="2024-04" db="EMBL/GenBank/DDBJ databases">
        <authorList>
            <person name="Fracassetti M."/>
        </authorList>
    </citation>
    <scope>NUCLEOTIDE SEQUENCE [LARGE SCALE GENOMIC DNA]</scope>
</reference>
<evidence type="ECO:0000256" key="5">
    <source>
        <dbReference type="ARBA" id="ARBA00023136"/>
    </source>
</evidence>
<dbReference type="InterPro" id="IPR048351">
    <property type="entry name" value="SOK_DIX"/>
</dbReference>
<keyword evidence="2" id="KW-0217">Developmental protein</keyword>
<dbReference type="GO" id="GO:0051258">
    <property type="term" value="P:protein polymerization"/>
    <property type="evidence" value="ECO:0007669"/>
    <property type="project" value="UniProtKB-ARBA"/>
</dbReference>
<feature type="region of interest" description="Disordered" evidence="9">
    <location>
        <begin position="176"/>
        <end position="203"/>
    </location>
</feature>
<evidence type="ECO:0000313" key="11">
    <source>
        <dbReference type="EMBL" id="CAL1410599.1"/>
    </source>
</evidence>
<dbReference type="GO" id="GO:0090708">
    <property type="term" value="P:specification of plant organ axis polarity"/>
    <property type="evidence" value="ECO:0007669"/>
    <property type="project" value="UniProtKB-ARBA"/>
</dbReference>
<dbReference type="AlphaFoldDB" id="A0AAV2GIW4"/>
<sequence length="510" mass="55979">MSVISSRGSNAAELRLPRKWTDREATPERIRVWGHNRSTSNTATVENVDIIKAGNTCAEKENKKKVPVVYYLSRNGQLEHPHFMEVPLSSPDGLNLRDVLDRLNLLRGKGMAALYSWSCKRSYKSGFVWHDLAEGDFIYPAHGSEYVLKGSELLEPAPLADSTGSFRSVKIPAEIQSHKSSSSSASPPSSDEVNPSPAIARRRNQSWSSIDLSEYKVYRAEPFSQSSRRLAADAATQTEDKRRWRRPVKLAEEEEEEEEIVRDRREVGVGSREEIEIEISPPPSDSSPETLETLMKADRRLISLGGRRRSGGGAEDSNPTAENGGKVKASTVLMQLFACGSMSFRDCGAAAVKEQGLSLIGQQYKGRLPRGAGDHLAGASREFRSPPPGVRLEDKEYFSGSLIETKKKEENIPAALKRCNSYNADRMSQLQLGEHEVEGRAGGGGATTKCIPRKLPKAGAAATPSRKEKEKISHQDDGSNSREGGGGGGSKRFEPTTIRQVEETRKDGSK</sequence>
<keyword evidence="5" id="KW-0472">Membrane</keyword>
<keyword evidence="3" id="KW-1003">Cell membrane</keyword>
<keyword evidence="4" id="KW-0132">Cell division</keyword>
<gene>
    <name evidence="11" type="ORF">LTRI10_LOCUS50003</name>
</gene>
<evidence type="ECO:0000256" key="7">
    <source>
        <dbReference type="ARBA" id="ARBA00024211"/>
    </source>
</evidence>
<feature type="compositionally biased region" description="Low complexity" evidence="9">
    <location>
        <begin position="180"/>
        <end position="190"/>
    </location>
</feature>
<evidence type="ECO:0000256" key="1">
    <source>
        <dbReference type="ARBA" id="ARBA00004413"/>
    </source>
</evidence>
<evidence type="ECO:0000256" key="3">
    <source>
        <dbReference type="ARBA" id="ARBA00022475"/>
    </source>
</evidence>
<evidence type="ECO:0000313" key="12">
    <source>
        <dbReference type="Proteomes" id="UP001497516"/>
    </source>
</evidence>
<dbReference type="EMBL" id="OZ034822">
    <property type="protein sequence ID" value="CAL1410599.1"/>
    <property type="molecule type" value="Genomic_DNA"/>
</dbReference>
<organism evidence="11 12">
    <name type="scientific">Linum trigynum</name>
    <dbReference type="NCBI Taxonomy" id="586398"/>
    <lineage>
        <taxon>Eukaryota</taxon>
        <taxon>Viridiplantae</taxon>
        <taxon>Streptophyta</taxon>
        <taxon>Embryophyta</taxon>
        <taxon>Tracheophyta</taxon>
        <taxon>Spermatophyta</taxon>
        <taxon>Magnoliopsida</taxon>
        <taxon>eudicotyledons</taxon>
        <taxon>Gunneridae</taxon>
        <taxon>Pentapetalae</taxon>
        <taxon>rosids</taxon>
        <taxon>fabids</taxon>
        <taxon>Malpighiales</taxon>
        <taxon>Linaceae</taxon>
        <taxon>Linum</taxon>
    </lineage>
</organism>
<dbReference type="Pfam" id="PF06136">
    <property type="entry name" value="SOK"/>
    <property type="match status" value="1"/>
</dbReference>
<dbReference type="Proteomes" id="UP001497516">
    <property type="component" value="Chromosome 9"/>
</dbReference>
<keyword evidence="12" id="KW-1185">Reference proteome</keyword>
<comment type="subunit">
    <text evidence="8">Homodimer. Forms long polymer filaments with other SOKs proteins polymers (e.g. SOK1, SOK2, SOK3 and SOK4) crucial for polar localization and biological activity. Binds to ANGUSTIFOLIA (AN).</text>
</comment>
<dbReference type="PANTHER" id="PTHR31083:SF4">
    <property type="entry name" value="PROTEIN SOSEKI 4-RELATED"/>
    <property type="match status" value="1"/>
</dbReference>
<comment type="subcellular location">
    <subcellularLocation>
        <location evidence="1">Cell membrane</location>
        <topology evidence="1">Peripheral membrane protein</topology>
        <orientation evidence="1">Cytoplasmic side</orientation>
    </subcellularLocation>
</comment>
<dbReference type="GO" id="GO:0051301">
    <property type="term" value="P:cell division"/>
    <property type="evidence" value="ECO:0007669"/>
    <property type="project" value="UniProtKB-KW"/>
</dbReference>
<comment type="similarity">
    <text evidence="7">Belongs to the SOSEKI family.</text>
</comment>
<dbReference type="GO" id="GO:2000067">
    <property type="term" value="P:regulation of root morphogenesis"/>
    <property type="evidence" value="ECO:0007669"/>
    <property type="project" value="UniProtKB-ARBA"/>
</dbReference>
<dbReference type="InterPro" id="IPR010369">
    <property type="entry name" value="SOK"/>
</dbReference>
<feature type="compositionally biased region" description="Basic and acidic residues" evidence="9">
    <location>
        <begin position="465"/>
        <end position="480"/>
    </location>
</feature>
<feature type="region of interest" description="Disordered" evidence="9">
    <location>
        <begin position="226"/>
        <end position="290"/>
    </location>
</feature>
<evidence type="ECO:0000259" key="10">
    <source>
        <dbReference type="Pfam" id="PF06136"/>
    </source>
</evidence>
<evidence type="ECO:0000256" key="9">
    <source>
        <dbReference type="SAM" id="MobiDB-lite"/>
    </source>
</evidence>
<evidence type="ECO:0000256" key="8">
    <source>
        <dbReference type="ARBA" id="ARBA00046534"/>
    </source>
</evidence>
<evidence type="ECO:0000256" key="6">
    <source>
        <dbReference type="ARBA" id="ARBA00023306"/>
    </source>
</evidence>
<accession>A0AAV2GIW4</accession>
<dbReference type="PANTHER" id="PTHR31083">
    <property type="entry name" value="UPSTREAM OF FLC PROTEIN (DUF966)"/>
    <property type="match status" value="1"/>
</dbReference>
<protein>
    <recommendedName>
        <fullName evidence="10">SOSEKI DIX-like domain-containing protein</fullName>
    </recommendedName>
</protein>
<name>A0AAV2GIW4_9ROSI</name>
<feature type="region of interest" description="Disordered" evidence="9">
    <location>
        <begin position="433"/>
        <end position="510"/>
    </location>
</feature>
<dbReference type="InterPro" id="IPR021182">
    <property type="entry name" value="SOK_magnoliopsida"/>
</dbReference>
<dbReference type="GO" id="GO:0051302">
    <property type="term" value="P:regulation of cell division"/>
    <property type="evidence" value="ECO:0007669"/>
    <property type="project" value="UniProtKB-ARBA"/>
</dbReference>
<feature type="compositionally biased region" description="Basic and acidic residues" evidence="9">
    <location>
        <begin position="261"/>
        <end position="274"/>
    </location>
</feature>